<evidence type="ECO:0000259" key="1">
    <source>
        <dbReference type="SMART" id="SM01001"/>
    </source>
</evidence>
<dbReference type="Proteomes" id="UP000308978">
    <property type="component" value="Unassembled WGS sequence"/>
</dbReference>
<dbReference type="PANTHER" id="PTHR43064">
    <property type="entry name" value="PHOSPHORIBOSYLAMINOIMIDAZOLE CARBOXYLASE-RELATED"/>
    <property type="match status" value="1"/>
</dbReference>
<proteinExistence type="predicted"/>
<accession>A0A4S4G400</accession>
<comment type="caution">
    <text evidence="2">The sequence shown here is derived from an EMBL/GenBank/DDBJ whole genome shotgun (WGS) entry which is preliminary data.</text>
</comment>
<dbReference type="GO" id="GO:0006189">
    <property type="term" value="P:'de novo' IMP biosynthetic process"/>
    <property type="evidence" value="ECO:0007669"/>
    <property type="project" value="InterPro"/>
</dbReference>
<dbReference type="NCBIfam" id="NF033503">
    <property type="entry name" value="LarB"/>
    <property type="match status" value="1"/>
</dbReference>
<sequence length="283" mass="28931">MESAQTFIIDVEESARGGRCDLPGRKARFVDTDCNGPALDFARPDLDRAARQGAGEVIFGEGKTAEQIAAIAAALIEGGQERVLATRVSAEKAQVVATAWERHEAQRRVAPQGSSSLAAALAARPVPLAYYETARLLVFGGMPAPDGDGRVVVAAAGTSDMPVAEEAALTAEFLGNEVDRLYDVGVAGIHRLLDCADVLAAARVVVAVAGMEGALASVVGGLVSCPVIAVPTSVGYGASFGGIAALLAMLNSCASGVSVVNIDNGFGAAFQASAINHLNLRRS</sequence>
<dbReference type="GO" id="GO:0016787">
    <property type="term" value="F:hydrolase activity"/>
    <property type="evidence" value="ECO:0007669"/>
    <property type="project" value="InterPro"/>
</dbReference>
<name>A0A4S4G400_9ACTN</name>
<dbReference type="InterPro" id="IPR000031">
    <property type="entry name" value="PurE_dom"/>
</dbReference>
<protein>
    <submittedName>
        <fullName evidence="2">Nickel pincer cofactor biosynthesis protein LarB</fullName>
    </submittedName>
</protein>
<reference evidence="2 3" key="1">
    <citation type="submission" date="2019-04" db="EMBL/GenBank/DDBJ databases">
        <title>Microbes associate with the intestines of laboratory mice.</title>
        <authorList>
            <person name="Navarre W."/>
            <person name="Wong E."/>
            <person name="Huang K.C."/>
            <person name="Tropini C."/>
            <person name="Ng K."/>
            <person name="Yu B."/>
        </authorList>
    </citation>
    <scope>NUCLEOTIDE SEQUENCE [LARGE SCALE GENOMIC DNA]</scope>
    <source>
        <strain evidence="2 3">NM80_B27</strain>
    </source>
</reference>
<dbReference type="AlphaFoldDB" id="A0A4S4G400"/>
<dbReference type="PANTHER" id="PTHR43064:SF1">
    <property type="entry name" value="SLL1489 PROTEIN"/>
    <property type="match status" value="1"/>
</dbReference>
<dbReference type="EMBL" id="SSTJ01000005">
    <property type="protein sequence ID" value="THG37511.1"/>
    <property type="molecule type" value="Genomic_DNA"/>
</dbReference>
<dbReference type="SMART" id="SM01001">
    <property type="entry name" value="AIRC"/>
    <property type="match status" value="1"/>
</dbReference>
<dbReference type="SUPFAM" id="SSF52255">
    <property type="entry name" value="N5-CAIR mutase (phosphoribosylaminoimidazole carboxylase, PurE)"/>
    <property type="match status" value="1"/>
</dbReference>
<evidence type="ECO:0000313" key="2">
    <source>
        <dbReference type="EMBL" id="THG37511.1"/>
    </source>
</evidence>
<dbReference type="InterPro" id="IPR039476">
    <property type="entry name" value="P2CMN_synthase_LarB"/>
</dbReference>
<dbReference type="Pfam" id="PF00731">
    <property type="entry name" value="AIRC"/>
    <property type="match status" value="1"/>
</dbReference>
<organism evidence="2 3">
    <name type="scientific">Adlercreutzia caecimuris</name>
    <dbReference type="NCBI Taxonomy" id="671266"/>
    <lineage>
        <taxon>Bacteria</taxon>
        <taxon>Bacillati</taxon>
        <taxon>Actinomycetota</taxon>
        <taxon>Coriobacteriia</taxon>
        <taxon>Eggerthellales</taxon>
        <taxon>Eggerthellaceae</taxon>
        <taxon>Adlercreutzia</taxon>
    </lineage>
</organism>
<feature type="domain" description="PurE" evidence="1">
    <location>
        <begin position="149"/>
        <end position="281"/>
    </location>
</feature>
<evidence type="ECO:0000313" key="3">
    <source>
        <dbReference type="Proteomes" id="UP000308978"/>
    </source>
</evidence>
<gene>
    <name evidence="2" type="primary">larB</name>
    <name evidence="2" type="ORF">E5986_05515</name>
</gene>
<dbReference type="Gene3D" id="3.40.50.1970">
    <property type="match status" value="1"/>
</dbReference>